<keyword evidence="15 16" id="KW-0469">Meiosis</keyword>
<evidence type="ECO:0000256" key="8">
    <source>
        <dbReference type="ARBA" id="ARBA00022759"/>
    </source>
</evidence>
<evidence type="ECO:0000256" key="6">
    <source>
        <dbReference type="ARBA" id="ARBA00022722"/>
    </source>
</evidence>
<dbReference type="InterPro" id="IPR004843">
    <property type="entry name" value="Calcineurin-like_PHP"/>
</dbReference>
<dbReference type="Pfam" id="PF00149">
    <property type="entry name" value="Metallophos"/>
    <property type="match status" value="1"/>
</dbReference>
<dbReference type="GO" id="GO:0031573">
    <property type="term" value="P:mitotic intra-S DNA damage checkpoint signaling"/>
    <property type="evidence" value="ECO:0007669"/>
    <property type="project" value="TreeGrafter"/>
</dbReference>
<dbReference type="InterPro" id="IPR003701">
    <property type="entry name" value="Mre11"/>
</dbReference>
<dbReference type="InterPro" id="IPR029052">
    <property type="entry name" value="Metallo-depent_PP-like"/>
</dbReference>
<keyword evidence="5" id="KW-0158">Chromosome</keyword>
<evidence type="ECO:0000256" key="12">
    <source>
        <dbReference type="ARBA" id="ARBA00023204"/>
    </source>
</evidence>
<comment type="similarity">
    <text evidence="4 16 18">Belongs to the MRE11/RAD32 family.</text>
</comment>
<dbReference type="FunFam" id="3.60.21.10:FF:000011">
    <property type="entry name" value="Double-strand break repair protein"/>
    <property type="match status" value="1"/>
</dbReference>
<evidence type="ECO:0000313" key="21">
    <source>
        <dbReference type="EMBL" id="EAT37438.1"/>
    </source>
</evidence>
<dbReference type="InterPro" id="IPR041796">
    <property type="entry name" value="Mre11_N"/>
</dbReference>
<feature type="compositionally biased region" description="Low complexity" evidence="19">
    <location>
        <begin position="580"/>
        <end position="590"/>
    </location>
</feature>
<comment type="subcellular location">
    <subcellularLocation>
        <location evidence="3">Chromosome</location>
    </subcellularLocation>
    <subcellularLocation>
        <location evidence="2 16">Nucleus</location>
    </subcellularLocation>
</comment>
<dbReference type="GO" id="GO:0097552">
    <property type="term" value="P:mitochondrial double-strand break repair via homologous recombination"/>
    <property type="evidence" value="ECO:0007669"/>
    <property type="project" value="TreeGrafter"/>
</dbReference>
<evidence type="ECO:0000256" key="2">
    <source>
        <dbReference type="ARBA" id="ARBA00004123"/>
    </source>
</evidence>
<dbReference type="AlphaFoldDB" id="A2I895"/>
<keyword evidence="8 16" id="KW-0255">Endonuclease</keyword>
<dbReference type="InterPro" id="IPR038487">
    <property type="entry name" value="Mre11_capping_dom"/>
</dbReference>
<evidence type="ECO:0000313" key="22">
    <source>
        <dbReference type="Proteomes" id="UP000682892"/>
    </source>
</evidence>
<dbReference type="SMART" id="SM01347">
    <property type="entry name" value="Mre11_DNA_bind"/>
    <property type="match status" value="1"/>
</dbReference>
<dbReference type="GO" id="GO:0035861">
    <property type="term" value="C:site of double-strand break"/>
    <property type="evidence" value="ECO:0007669"/>
    <property type="project" value="TreeGrafter"/>
</dbReference>
<reference evidence="21" key="3">
    <citation type="submission" date="2012-09" db="EMBL/GenBank/DDBJ databases">
        <authorList>
            <consortium name="VectorBase"/>
        </authorList>
    </citation>
    <scope>NUCLEOTIDE SEQUENCE</scope>
    <source>
        <strain evidence="21">Liverpool</strain>
    </source>
</reference>
<dbReference type="GO" id="GO:0000724">
    <property type="term" value="P:double-strand break repair via homologous recombination"/>
    <property type="evidence" value="ECO:0007669"/>
    <property type="project" value="TreeGrafter"/>
</dbReference>
<dbReference type="GO" id="GO:0007095">
    <property type="term" value="P:mitotic G2 DNA damage checkpoint signaling"/>
    <property type="evidence" value="ECO:0007669"/>
    <property type="project" value="TreeGrafter"/>
</dbReference>
<evidence type="ECO:0000256" key="10">
    <source>
        <dbReference type="ARBA" id="ARBA00022801"/>
    </source>
</evidence>
<dbReference type="GO" id="GO:0000014">
    <property type="term" value="F:single-stranded DNA endodeoxyribonuclease activity"/>
    <property type="evidence" value="ECO:0007669"/>
    <property type="project" value="TreeGrafter"/>
</dbReference>
<feature type="compositionally biased region" description="Gly residues" evidence="19">
    <location>
        <begin position="567"/>
        <end position="579"/>
    </location>
</feature>
<evidence type="ECO:0000256" key="7">
    <source>
        <dbReference type="ARBA" id="ARBA00022723"/>
    </source>
</evidence>
<dbReference type="GO" id="GO:0006303">
    <property type="term" value="P:double-strand break repair via nonhomologous end joining"/>
    <property type="evidence" value="ECO:0007669"/>
    <property type="project" value="TreeGrafter"/>
</dbReference>
<evidence type="ECO:0000256" key="5">
    <source>
        <dbReference type="ARBA" id="ARBA00022454"/>
    </source>
</evidence>
<dbReference type="SUPFAM" id="SSF56300">
    <property type="entry name" value="Metallo-dependent phosphatases"/>
    <property type="match status" value="1"/>
</dbReference>
<evidence type="ECO:0000256" key="18">
    <source>
        <dbReference type="RuleBase" id="RU003447"/>
    </source>
</evidence>
<comment type="cofactor">
    <cofactor evidence="1 16">
        <name>Mn(2+)</name>
        <dbReference type="ChEBI" id="CHEBI:29035"/>
    </cofactor>
</comment>
<organism evidence="21 22">
    <name type="scientific">Aedes aegypti</name>
    <name type="common">Yellowfever mosquito</name>
    <name type="synonym">Culex aegypti</name>
    <dbReference type="NCBI Taxonomy" id="7159"/>
    <lineage>
        <taxon>Eukaryota</taxon>
        <taxon>Metazoa</taxon>
        <taxon>Ecdysozoa</taxon>
        <taxon>Arthropoda</taxon>
        <taxon>Hexapoda</taxon>
        <taxon>Insecta</taxon>
        <taxon>Pterygota</taxon>
        <taxon>Neoptera</taxon>
        <taxon>Endopterygota</taxon>
        <taxon>Diptera</taxon>
        <taxon>Nematocera</taxon>
        <taxon>Culicoidea</taxon>
        <taxon>Culicidae</taxon>
        <taxon>Culicinae</taxon>
        <taxon>Aedini</taxon>
        <taxon>Aedes</taxon>
        <taxon>Stegomyia</taxon>
    </lineage>
</organism>
<protein>
    <recommendedName>
        <fullName evidence="16">Double-strand break repair protein</fullName>
    </recommendedName>
</protein>
<dbReference type="GO" id="GO:0030870">
    <property type="term" value="C:Mre11 complex"/>
    <property type="evidence" value="ECO:0007669"/>
    <property type="project" value="UniProtKB-UniRule"/>
</dbReference>
<reference evidence="21" key="2">
    <citation type="journal article" date="2007" name="Science">
        <title>Genome sequence of Aedes aegypti, a major arbovirus vector.</title>
        <authorList>
            <person name="Nene V."/>
            <person name="Wortman J.R."/>
            <person name="Lawson D."/>
            <person name="Haas B."/>
            <person name="Kodira C."/>
            <person name="Tu Z.J."/>
            <person name="Loftus B."/>
            <person name="Xi Z."/>
            <person name="Megy K."/>
            <person name="Grabherr M."/>
            <person name="Ren Q."/>
            <person name="Zdobnov E.M."/>
            <person name="Lobo N.F."/>
            <person name="Campbell K.S."/>
            <person name="Brown S.E."/>
            <person name="Bonaldo M.F."/>
            <person name="Zhu J."/>
            <person name="Sinkins S.P."/>
            <person name="Hogenkamp D.G."/>
            <person name="Amedeo P."/>
            <person name="Arensburger P."/>
            <person name="Atkinson P.W."/>
            <person name="Bidwell S."/>
            <person name="Biedler J."/>
            <person name="Birney E."/>
            <person name="Bruggner R.V."/>
            <person name="Costas J."/>
            <person name="Coy M.R."/>
            <person name="Crabtree J."/>
            <person name="Crawford M."/>
            <person name="Debruyn B."/>
            <person name="Decaprio D."/>
            <person name="Eiglmeier K."/>
            <person name="Eisenstadt E."/>
            <person name="El-Dorry H."/>
            <person name="Gelbart W.M."/>
            <person name="Gomes S.L."/>
            <person name="Hammond M."/>
            <person name="Hannick L.I."/>
            <person name="Hogan J.R."/>
            <person name="Holmes M.H."/>
            <person name="Jaffe D."/>
            <person name="Johnston J.S."/>
            <person name="Kennedy R.C."/>
            <person name="Koo H."/>
            <person name="Kravitz S."/>
            <person name="Kriventseva E.V."/>
            <person name="Kulp D."/>
            <person name="Labutti K."/>
            <person name="Lee E."/>
            <person name="Li S."/>
            <person name="Lovin D.D."/>
            <person name="Mao C."/>
            <person name="Mauceli E."/>
            <person name="Menck C.F."/>
            <person name="Miller J.R."/>
            <person name="Montgomery P."/>
            <person name="Mori A."/>
            <person name="Nascimento A.L."/>
            <person name="Naveira H.F."/>
            <person name="Nusbaum C."/>
            <person name="O'leary S."/>
            <person name="Orvis J."/>
            <person name="Pertea M."/>
            <person name="Quesneville H."/>
            <person name="Reidenbach K.R."/>
            <person name="Rogers Y.H."/>
            <person name="Roth C.W."/>
            <person name="Schneider J.R."/>
            <person name="Schatz M."/>
            <person name="Shumway M."/>
            <person name="Stanke M."/>
            <person name="Stinson E.O."/>
            <person name="Tubio J.M."/>
            <person name="Vanzee J.P."/>
            <person name="Verjovski-Almeida S."/>
            <person name="Werner D."/>
            <person name="White O."/>
            <person name="Wyder S."/>
            <person name="Zeng Q."/>
            <person name="Zhao Q."/>
            <person name="Zhao Y."/>
            <person name="Hill C.A."/>
            <person name="Raikhel A.S."/>
            <person name="Soares M.B."/>
            <person name="Knudson D.L."/>
            <person name="Lee N.H."/>
            <person name="Galagan J."/>
            <person name="Salzberg S.L."/>
            <person name="Paulsen I.T."/>
            <person name="Dimopoulos G."/>
            <person name="Collins F.H."/>
            <person name="Birren B."/>
            <person name="Fraser-Liggett C.M."/>
            <person name="Severson D.W."/>
        </authorList>
    </citation>
    <scope>NUCLEOTIDE SEQUENCE [LARGE SCALE GENOMIC DNA]</scope>
    <source>
        <strain evidence="21">Liverpool</strain>
    </source>
</reference>
<feature type="active site" description="Proton donor" evidence="17">
    <location>
        <position position="132"/>
    </location>
</feature>
<evidence type="ECO:0000256" key="17">
    <source>
        <dbReference type="PIRSR" id="PIRSR000882-1"/>
    </source>
</evidence>
<dbReference type="Gene3D" id="3.30.110.110">
    <property type="entry name" value="Mre11, capping domain"/>
    <property type="match status" value="1"/>
</dbReference>
<dbReference type="GO" id="GO:0000723">
    <property type="term" value="P:telomere maintenance"/>
    <property type="evidence" value="ECO:0007669"/>
    <property type="project" value="TreeGrafter"/>
</dbReference>
<dbReference type="CDD" id="cd00840">
    <property type="entry name" value="MPP_Mre11_N"/>
    <property type="match status" value="1"/>
</dbReference>
<evidence type="ECO:0000259" key="20">
    <source>
        <dbReference type="SMART" id="SM01347"/>
    </source>
</evidence>
<feature type="compositionally biased region" description="Polar residues" evidence="19">
    <location>
        <begin position="611"/>
        <end position="626"/>
    </location>
</feature>
<evidence type="ECO:0000256" key="13">
    <source>
        <dbReference type="ARBA" id="ARBA00023211"/>
    </source>
</evidence>
<sequence length="641" mass="72086">MSEPTPNSTIDPDDTIKILVASDIHLGYNEKDVIRGEDSFIAFEEVLQHALENDVDAIILGGDLFHIANPSTNTLNRCSRLLKTYLLGDKPIKLEFLSDQNENFLESLNKTVNYEDPNMNIAIPMFSIHGNHDDPSGFGRISSLDLLSTNGYVNYFGKWTDLTKINISPILLKKGETKMALYGLSYISDARLARLFNEAKVFLEKPEDTDWFNVMVVHQNRADRGPKNYLPEKSLPAFLDLVIWGHEHDCRIIPEENPNKKFYVSQPGSTVATSLAEGEALDKCCGILSIHKSLFRLDPIRLQTVRPFIFESVNMAEYFDELGLDEGDVQQKMQNFAAERIEDMIKRAKEKLTGNEKQPKVPLIRLRLEITDVEQQFNAIRFGQQYSGRVANPQDMIVFKKKITKAKDELKPLDKDALLEAYQNQREATTNRAEEVVDRYFKEADEDKQLELLCSKSMSELTKRMVDYEDDDAADCIIKFYERQVMNHLEGQAVNEDNIDEVLEGFRSKERDTYNDMLKMLDSRNQKGPLATDTTRSNAHDSDEDNDDKPKANSTSIFVPPATTAGTGRGGKGSRGGRGSRSTAASNSTGRGRGRGRGASNSSSSKIDSFLTHTTKPVVSSRASSRNISKVVYISDEGDDE</sequence>
<evidence type="ECO:0000256" key="3">
    <source>
        <dbReference type="ARBA" id="ARBA00004286"/>
    </source>
</evidence>
<gene>
    <name evidence="21" type="ORF">AaeL_AAEL010595</name>
</gene>
<evidence type="ECO:0000256" key="14">
    <source>
        <dbReference type="ARBA" id="ARBA00023242"/>
    </source>
</evidence>
<dbReference type="GO" id="GO:0042138">
    <property type="term" value="P:meiotic DNA double-strand break formation"/>
    <property type="evidence" value="ECO:0007669"/>
    <property type="project" value="TreeGrafter"/>
</dbReference>
<keyword evidence="7" id="KW-0479">Metal-binding</keyword>
<dbReference type="EMBL" id="CH477673">
    <property type="protein sequence ID" value="EAT37438.1"/>
    <property type="molecule type" value="Genomic_DNA"/>
</dbReference>
<feature type="region of interest" description="Disordered" evidence="19">
    <location>
        <begin position="521"/>
        <end position="626"/>
    </location>
</feature>
<evidence type="ECO:0000256" key="4">
    <source>
        <dbReference type="ARBA" id="ARBA00009028"/>
    </source>
</evidence>
<name>A2I895_AEDAE</name>
<accession>A2I895</accession>
<evidence type="ECO:0000256" key="16">
    <source>
        <dbReference type="PIRNR" id="PIRNR000882"/>
    </source>
</evidence>
<comment type="function">
    <text evidence="16">Core component of the MRN complex, which plays a central role in double-strand break (DSB) repair, DNA recombination, maintenance of telomere integrity and meiosis. The MRN complex is involved in the repair of DNA double-strand breaks (DSBs) via homologous recombination (HR), an error-free mechanism which primarily occurs during S and G2 phases. The complex (1) mediates the end resection of damaged DNA, which generates proper single-stranded DNA, a key initial steps in HR, and is (2) required for the recruitment of other repair factors and efficient activation of ATM and ATR upon DNA damage. Within the MRN complex, MRE11 possesses both single-strand endonuclease activity and double-strand-specific 3'-5' exonuclease activity. MRE11 first endonucleolytically cleaves the 5' strand at DNA DSB ends to prevent non-homologous end joining (NHEJ) and licence HR. It then generates a single-stranded DNA gap via 3' to 5' exonucleolytic degradation, which is required for single-strand invasion and recombination.</text>
</comment>
<dbReference type="OMA" id="ESCMFNA"/>
<keyword evidence="9 16" id="KW-0227">DNA damage</keyword>
<dbReference type="NCBIfam" id="TIGR00583">
    <property type="entry name" value="mre11"/>
    <property type="match status" value="1"/>
</dbReference>
<dbReference type="PANTHER" id="PTHR10139">
    <property type="entry name" value="DOUBLE-STRAND BREAK REPAIR PROTEIN MRE11"/>
    <property type="match status" value="1"/>
</dbReference>
<keyword evidence="11 16" id="KW-0269">Exonuclease</keyword>
<dbReference type="Pfam" id="PF04152">
    <property type="entry name" value="Mre11_DNA_bind"/>
    <property type="match status" value="1"/>
</dbReference>
<keyword evidence="12 16" id="KW-0234">DNA repair</keyword>
<dbReference type="Proteomes" id="UP000682892">
    <property type="component" value="Unassembled WGS sequence"/>
</dbReference>
<evidence type="ECO:0000256" key="19">
    <source>
        <dbReference type="SAM" id="MobiDB-lite"/>
    </source>
</evidence>
<dbReference type="PIRSF" id="PIRSF000882">
    <property type="entry name" value="DSB_repair_MRE11"/>
    <property type="match status" value="1"/>
</dbReference>
<keyword evidence="13 16" id="KW-0464">Manganese</keyword>
<feature type="domain" description="Mre11 DNA-binding" evidence="20">
    <location>
        <begin position="295"/>
        <end position="465"/>
    </location>
</feature>
<dbReference type="Gene3D" id="3.60.21.10">
    <property type="match status" value="1"/>
</dbReference>
<keyword evidence="6 16" id="KW-0540">Nuclease</keyword>
<dbReference type="InterPro" id="IPR007281">
    <property type="entry name" value="Mre11_DNA-bd"/>
</dbReference>
<keyword evidence="14 16" id="KW-0539">Nucleus</keyword>
<reference evidence="21" key="1">
    <citation type="submission" date="2005-10" db="EMBL/GenBank/DDBJ databases">
        <authorList>
            <person name="Loftus B.J."/>
            <person name="Nene V.M."/>
            <person name="Hannick L.I."/>
            <person name="Bidwell S."/>
            <person name="Haas B."/>
            <person name="Amedeo P."/>
            <person name="Orvis J."/>
            <person name="Wortman J.R."/>
            <person name="White O.R."/>
            <person name="Salzberg S."/>
            <person name="Shumway M."/>
            <person name="Koo H."/>
            <person name="Zhao Y."/>
            <person name="Holmes M."/>
            <person name="Miller J."/>
            <person name="Schatz M."/>
            <person name="Pop M."/>
            <person name="Pai G."/>
            <person name="Utterback T."/>
            <person name="Rogers Y.-H."/>
            <person name="Kravitz S."/>
            <person name="Fraser C.M."/>
        </authorList>
    </citation>
    <scope>NUCLEOTIDE SEQUENCE</scope>
    <source>
        <strain evidence="21">Liverpool</strain>
    </source>
</reference>
<dbReference type="GO" id="GO:0030145">
    <property type="term" value="F:manganese ion binding"/>
    <property type="evidence" value="ECO:0007669"/>
    <property type="project" value="UniProtKB-UniRule"/>
</dbReference>
<keyword evidence="10 16" id="KW-0378">Hydrolase</keyword>
<evidence type="ECO:0000256" key="15">
    <source>
        <dbReference type="ARBA" id="ARBA00023254"/>
    </source>
</evidence>
<dbReference type="GO" id="GO:0008296">
    <property type="term" value="F:3'-5'-DNA exonuclease activity"/>
    <property type="evidence" value="ECO:0007669"/>
    <property type="project" value="InterPro"/>
</dbReference>
<evidence type="ECO:0000256" key="11">
    <source>
        <dbReference type="ARBA" id="ARBA00022839"/>
    </source>
</evidence>
<evidence type="ECO:0000256" key="1">
    <source>
        <dbReference type="ARBA" id="ARBA00001936"/>
    </source>
</evidence>
<evidence type="ECO:0000256" key="9">
    <source>
        <dbReference type="ARBA" id="ARBA00022763"/>
    </source>
</evidence>
<dbReference type="PANTHER" id="PTHR10139:SF1">
    <property type="entry name" value="DOUBLE-STRAND BREAK REPAIR PROTEIN MRE11"/>
    <property type="match status" value="1"/>
</dbReference>
<proteinExistence type="inferred from homology"/>